<feature type="region of interest" description="Disordered" evidence="1">
    <location>
        <begin position="542"/>
        <end position="642"/>
    </location>
</feature>
<dbReference type="Proteomes" id="UP000239649">
    <property type="component" value="Unassembled WGS sequence"/>
</dbReference>
<accession>A0A2P6V170</accession>
<feature type="compositionally biased region" description="Basic residues" evidence="1">
    <location>
        <begin position="630"/>
        <end position="639"/>
    </location>
</feature>
<dbReference type="STRING" id="554055.A0A2P6V170"/>
<protein>
    <submittedName>
        <fullName evidence="3">Sorbosone dehydrogenase</fullName>
    </submittedName>
</protein>
<dbReference type="Gene3D" id="2.120.10.30">
    <property type="entry name" value="TolB, C-terminal domain"/>
    <property type="match status" value="1"/>
</dbReference>
<gene>
    <name evidence="3" type="ORF">C2E20_8502</name>
</gene>
<organism evidence="3 4">
    <name type="scientific">Micractinium conductrix</name>
    <dbReference type="NCBI Taxonomy" id="554055"/>
    <lineage>
        <taxon>Eukaryota</taxon>
        <taxon>Viridiplantae</taxon>
        <taxon>Chlorophyta</taxon>
        <taxon>core chlorophytes</taxon>
        <taxon>Trebouxiophyceae</taxon>
        <taxon>Chlorellales</taxon>
        <taxon>Chlorellaceae</taxon>
        <taxon>Chlorella clade</taxon>
        <taxon>Micractinium</taxon>
    </lineage>
</organism>
<comment type="caution">
    <text evidence="3">The sequence shown here is derived from an EMBL/GenBank/DDBJ whole genome shotgun (WGS) entry which is preliminary data.</text>
</comment>
<dbReference type="OrthoDB" id="507128at2759"/>
<name>A0A2P6V170_9CHLO</name>
<evidence type="ECO:0000313" key="3">
    <source>
        <dbReference type="EMBL" id="PSC67838.1"/>
    </source>
</evidence>
<dbReference type="InterPro" id="IPR011041">
    <property type="entry name" value="Quinoprot_gluc/sorb_DH_b-prop"/>
</dbReference>
<feature type="compositionally biased region" description="Pro residues" evidence="1">
    <location>
        <begin position="603"/>
        <end position="616"/>
    </location>
</feature>
<feature type="compositionally biased region" description="Pro residues" evidence="1">
    <location>
        <begin position="711"/>
        <end position="727"/>
    </location>
</feature>
<dbReference type="PANTHER" id="PTHR33546:SF1">
    <property type="entry name" value="LARGE, MULTIFUNCTIONAL SECRETED PROTEIN"/>
    <property type="match status" value="1"/>
</dbReference>
<sequence>MPNGIAWNGGSLFIASLDSYKSCTIYRLDNADSYALDKRTASKADLAVVLDNLPIDFWHGWKFIRFGPDGLLYVPVGANCNACRVDGSPCTNGTVDGQFIYSYANSGNVSHVSAPYCKDASSPTFEFAAIYRMARDGSNIQKVASGVRNTVGFDIHPDTGKLYFTDNGRDNWDLLSADQTDNRPDCELNVATEEGQFFGFPFCHTGPTGGDVNYRPYLRLAGAGPQLVDPDLNPNESVMKCNGGQLQGFGATWFPGANFPQEYDRSKLLAQHGSWNRQRPIGARVMRVTLDPSDPTKVTSFTPFMSGGVPGDTGAATGPDPPVQPSVAYNGRPVDVEQLPDGSLLVSDDAPGGGIVYRVSYSPPTACRNGNNEDVQYEGTPATIPGAEAGCTVNVGLLGTPSAGVLRYRRCVRFQAPAGSGRWVQLATSLVRRADGLILLRGALVLPKFACLNSATGWAGFGLPRENGGGDMPGARVFITRPAPGTPTGAASTDYLLGGFTVASFQPTSGLLPSPDSLKAYQAGGALVTTFEFIVPPAFQTVKFPPPPRPPRPPPTPPQTKPPSPPPSPPQAAAPRPPPPLARPPPRARPPPPATTALTPTVKSPPPPKARPPPPTTSAASTTGKSPPPPRKRPPPRLRRAVDERRHCRSLLQSVPSTLSFLIAMGDVDTAGAMKQHWMNGRIYLPYSLADIGAAVPDDAPVLNKGAAPRPIVPPSPPPPSPPAAPFPPPTPPVAPCTDATPCCFQGVQYDACKTDSAAGVPFSQYYTLSGATLKVAIRATTTGWAAWAFNQGNEGHMLGADALFLRPCPTCAATGASAPAFNMPTYSINSFTPPANAAFTLTGVGAGAGTLWASFTLPWPSGGTSIKINYGGGPYLGGASDTCEGMRQHTVPPLVGCAAKAGTSLTIPATC</sequence>
<feature type="compositionally biased region" description="Pro residues" evidence="1">
    <location>
        <begin position="544"/>
        <end position="594"/>
    </location>
</feature>
<proteinExistence type="predicted"/>
<keyword evidence="4" id="KW-1185">Reference proteome</keyword>
<evidence type="ECO:0000259" key="2">
    <source>
        <dbReference type="Pfam" id="PF22807"/>
    </source>
</evidence>
<dbReference type="EMBL" id="LHPF02000046">
    <property type="protein sequence ID" value="PSC67838.1"/>
    <property type="molecule type" value="Genomic_DNA"/>
</dbReference>
<evidence type="ECO:0000256" key="1">
    <source>
        <dbReference type="SAM" id="MobiDB-lite"/>
    </source>
</evidence>
<dbReference type="PANTHER" id="PTHR33546">
    <property type="entry name" value="LARGE, MULTIFUNCTIONAL SECRETED PROTEIN-RELATED"/>
    <property type="match status" value="1"/>
</dbReference>
<dbReference type="InterPro" id="IPR054539">
    <property type="entry name" value="Beta-prop_PDH"/>
</dbReference>
<reference evidence="3 4" key="1">
    <citation type="journal article" date="2018" name="Plant J.">
        <title>Genome sequences of Chlorella sorokiniana UTEX 1602 and Micractinium conductrix SAG 241.80: implications to maltose excretion by a green alga.</title>
        <authorList>
            <person name="Arriola M.B."/>
            <person name="Velmurugan N."/>
            <person name="Zhang Y."/>
            <person name="Plunkett M.H."/>
            <person name="Hondzo H."/>
            <person name="Barney B.M."/>
        </authorList>
    </citation>
    <scope>NUCLEOTIDE SEQUENCE [LARGE SCALE GENOMIC DNA]</scope>
    <source>
        <strain evidence="3 4">SAG 241.80</strain>
    </source>
</reference>
<dbReference type="AlphaFoldDB" id="A0A2P6V170"/>
<evidence type="ECO:0000313" key="4">
    <source>
        <dbReference type="Proteomes" id="UP000239649"/>
    </source>
</evidence>
<dbReference type="SUPFAM" id="SSF50952">
    <property type="entry name" value="Soluble quinoprotein glucose dehydrogenase"/>
    <property type="match status" value="1"/>
</dbReference>
<dbReference type="InterPro" id="IPR011042">
    <property type="entry name" value="6-blade_b-propeller_TolB-like"/>
</dbReference>
<feature type="domain" description="Pyrroloquinoline quinone-dependent pyranose dehydrogenase beta-propeller" evidence="2">
    <location>
        <begin position="141"/>
        <end position="293"/>
    </location>
</feature>
<feature type="region of interest" description="Disordered" evidence="1">
    <location>
        <begin position="706"/>
        <end position="727"/>
    </location>
</feature>
<dbReference type="Pfam" id="PF22807">
    <property type="entry name" value="TrAA12"/>
    <property type="match status" value="1"/>
</dbReference>